<feature type="compositionally biased region" description="Basic and acidic residues" evidence="5">
    <location>
        <begin position="509"/>
        <end position="526"/>
    </location>
</feature>
<evidence type="ECO:0000256" key="5">
    <source>
        <dbReference type="SAM" id="MobiDB-lite"/>
    </source>
</evidence>
<evidence type="ECO:0000256" key="3">
    <source>
        <dbReference type="ARBA" id="ARBA00022448"/>
    </source>
</evidence>
<dbReference type="InterPro" id="IPR015403">
    <property type="entry name" value="Mon2/Sec7/BIG1-like_HDS"/>
</dbReference>
<organism evidence="10 11">
    <name type="scientific">Cloeon dipterum</name>
    <dbReference type="NCBI Taxonomy" id="197152"/>
    <lineage>
        <taxon>Eukaryota</taxon>
        <taxon>Metazoa</taxon>
        <taxon>Ecdysozoa</taxon>
        <taxon>Arthropoda</taxon>
        <taxon>Hexapoda</taxon>
        <taxon>Insecta</taxon>
        <taxon>Pterygota</taxon>
        <taxon>Palaeoptera</taxon>
        <taxon>Ephemeroptera</taxon>
        <taxon>Pisciforma</taxon>
        <taxon>Baetidae</taxon>
        <taxon>Cloeon</taxon>
    </lineage>
</organism>
<feature type="domain" description="Mon2/Sec7/BIG1-like dimerisation and cyclophilin-binding" evidence="9">
    <location>
        <begin position="30"/>
        <end position="189"/>
    </location>
</feature>
<dbReference type="Pfam" id="PF16206">
    <property type="entry name" value="Mon2_C"/>
    <property type="match status" value="2"/>
</dbReference>
<keyword evidence="4" id="KW-0653">Protein transport</keyword>
<gene>
    <name evidence="10" type="ORF">CLODIP_2_CD02710</name>
</gene>
<reference evidence="10 11" key="1">
    <citation type="submission" date="2020-04" db="EMBL/GenBank/DDBJ databases">
        <authorList>
            <person name="Alioto T."/>
            <person name="Alioto T."/>
            <person name="Gomez Garrido J."/>
        </authorList>
    </citation>
    <scope>NUCLEOTIDE SEQUENCE [LARGE SCALE GENOMIC DNA]</scope>
</reference>
<evidence type="ECO:0000256" key="2">
    <source>
        <dbReference type="ARBA" id="ARBA00017134"/>
    </source>
</evidence>
<feature type="domain" description="Mon2/Sec7/BIG1-like HUS" evidence="7">
    <location>
        <begin position="220"/>
        <end position="393"/>
    </location>
</feature>
<evidence type="ECO:0000259" key="8">
    <source>
        <dbReference type="Pfam" id="PF16206"/>
    </source>
</evidence>
<dbReference type="PANTHER" id="PTHR10663:SF333">
    <property type="entry name" value="PROTEIN MON2 HOMOLOG"/>
    <property type="match status" value="1"/>
</dbReference>
<dbReference type="Pfam" id="PF16213">
    <property type="entry name" value="DCB"/>
    <property type="match status" value="1"/>
</dbReference>
<dbReference type="Proteomes" id="UP000494165">
    <property type="component" value="Unassembled WGS sequence"/>
</dbReference>
<dbReference type="InterPro" id="IPR032691">
    <property type="entry name" value="Mon2/Sec7/BIG1-like_HUS"/>
</dbReference>
<comment type="caution">
    <text evidence="10">The sequence shown here is derived from an EMBL/GenBank/DDBJ whole genome shotgun (WGS) entry which is preliminary data.</text>
</comment>
<dbReference type="InterPro" id="IPR032629">
    <property type="entry name" value="DCB_dom"/>
</dbReference>
<keyword evidence="11" id="KW-1185">Reference proteome</keyword>
<evidence type="ECO:0000259" key="7">
    <source>
        <dbReference type="Pfam" id="PF12783"/>
    </source>
</evidence>
<protein>
    <recommendedName>
        <fullName evidence="2">Protein MON2 homolog</fullName>
    </recommendedName>
</protein>
<dbReference type="EMBL" id="CADEPI010000313">
    <property type="protein sequence ID" value="CAB3383542.1"/>
    <property type="molecule type" value="Genomic_DNA"/>
</dbReference>
<evidence type="ECO:0000313" key="11">
    <source>
        <dbReference type="Proteomes" id="UP000494165"/>
    </source>
</evidence>
<sequence length="2062" mass="227305">MRSAKSSFYTNRAPCGIGALQKNVNLVVRRNLSIELKKKYPNPRESCEEGIVKLRNAMSNPQTPVHYVVNQIMFPVQEACKTKDPRVVRLGVGVIQRLVTQQVVDLKCAAHITDTLWGLMEAGVEEVKVLQTVTLLLTTNAVVHGDTLARNLVLCFRLHFAKDSTTINTAGATVRQLISLVFERVVAEDNESKPVEKTPSNLEELKVLSSSPPKGLRPCAADAYLMFQDLVQLVNADQPYWLIGMTEMTRTFGLELLESVLYQYSSVFFDHPEFSFLLKERVCALVIKLFSPNIKYRNSVPASVQQASSLDKPYFPISMRLLRVVSILIQRYHCLLVTECEIFLSLIVKFLDPDKPCWQRSLALEVLHKLCVQPMLLESFCECYDLKAHATKIFRDIVNSLGAFVQSLFVHPQLNPAPKTPIEQSPALLAGMPVGPGVTPQPGFYLRGVWLPLAATFVPGQAKSTYLDMLDRIEPPGIPEGYGISVAYAALLDVIRSISLAINGPSKVENAEEEKAASTEESEKPKSKAVHAQLINSSWCGLLAALSPLLEASTDEIIMENVLQSMQTFSSLCGQLEINTARDAFITAICKASLPPHYALSMLNIVTPSLNRSHPHDGHDSNMQYNLNAFSENDFRQQVVAVGTPLPSVSWPAGAQQGPVMLTSKNLQCMRALLSLAHCHGSILGASWYLILTTLQHLVWILGLKPSTGGSLKAGRSTADSNAVITTAVMADLPVLSAMLSRLFESSQYLDEVALHHLVDALCKLSREAMELAYSNREPSLFAVAKLLETGLVNLPRVEVLWRPLTNHLLEVCHHPHIRMREWGVEAVTYLVKAALLHKYKPPLKDNKKLQTLLLSPLAELSAVPHTHGDVRQKQLECVLQILHSSGEILSHGWPLVLGIIGAVNDQQGEVLIRLAFQCLQLVITDFLPVMPWRCLPLCVDTAVKFGFQTQELNISLTAVGLMWNISDYFYQNQDKLSSSLNSEEAIFPEFPGTPNMPPFDKLWMCLYARLGDLCVDPRPSVRKSAGQTLFSTLSAHGVLLRQPTLHAVLWQVLFPLLDKVRSLSSSASSEKVDPGGNILIHHSRNTAQKQWAETQVMTLSNVVRVFNSKRQLLQSAGDFTDAWSLLLGFIEYSSLNKNNEVSLSGLKCLQEMLYQGKGLEDGATEGPPTQWGPLWAAAWTSWLRIGEESTFPPPENEEDVYVPTQAFLAALVQTLPALLPHAGLDKPEQAQLGRLLKVLHQAVAVPSQEYPPFQMLTNESALSPLQDAVINTLTTLQNDALIDNAHMESMLSEIFQQLLTFVKFACVAPQYGNLQIKSNCQMGPEWGAVNYVPFGEKCLSMAVKLFLKTAEEETVIKNQTLQNILESLRVPLSMKYSCPSQTTWKAAITKLLGVLHVGLPIARRRPEHHKTMWPVLAETLDLFLFPKVAPPPSRGLEEIETDEAVDCQVIEQLRDEVLPHAHAIPKEFVLKVVVLLNKGSIHSATHTSSTDYDCERKLREEFAKICFETLLQFSLLDNNDLDTKEEGGVAGRLAVTALLLRFQDVLKQYVDEERSSGQCPLPRYRLAEVSFVLKAVATLVMSLKKAPPGKVDKTAWEHLIGLYPYLVNCTSASSSPSVLLSLREALLQFTDLIQPPSAPKSRESRWTGGEGHHWVAGVVADETQWAPDGRQGVSSTEKKAEMAYSVGQPRFTPFKVSQETLANHTKVLSNGAVGVNFHELAAPNLANSAVLRMLEEEERAGGEASPPSRRRALKGVVWPPTPPTSPRTGRRLIGSRPDTPTDWPPRQTRLVEPPDVPVPARLAADAVLSNSNSTPFRPESPAGAVGVGVPPLYCFGLIPPHLRSERDTFLDSDTTQEAKAYLLDRLQGGIKRVTWPPPPSDATVVAAQIEQPRDIPNLQGDLVAQPPATLLFSPPPQQEAAAPSYPAAAAPGGMEAPVSTCVFTIPSSVAAPSPPPPASITLRAAAPVTQAPPPVVRSQPAVPEAAFGRRGDAKWPPQTVRVQRQAEEQQRAEIAKGPAFRPRRPQKDYSSFFEQNKLLPTYSHYRAPPGTQHYPVGQNRL</sequence>
<keyword evidence="3" id="KW-0813">Transport</keyword>
<accession>A0A8S1DSN1</accession>
<dbReference type="Pfam" id="PF09324">
    <property type="entry name" value="Sec7-like_HDS"/>
    <property type="match status" value="1"/>
</dbReference>
<dbReference type="InterPro" id="IPR032817">
    <property type="entry name" value="Mon2_C"/>
</dbReference>
<feature type="region of interest" description="Disordered" evidence="5">
    <location>
        <begin position="1738"/>
        <end position="1794"/>
    </location>
</feature>
<evidence type="ECO:0000313" key="10">
    <source>
        <dbReference type="EMBL" id="CAB3383542.1"/>
    </source>
</evidence>
<feature type="domain" description="Mon2 C-terminal" evidence="8">
    <location>
        <begin position="1175"/>
        <end position="1637"/>
    </location>
</feature>
<dbReference type="OrthoDB" id="294853at2759"/>
<comment type="similarity">
    <text evidence="1">Belongs to the MON2 family.</text>
</comment>
<dbReference type="InterPro" id="IPR016024">
    <property type="entry name" value="ARM-type_fold"/>
</dbReference>
<feature type="region of interest" description="Disordered" evidence="5">
    <location>
        <begin position="509"/>
        <end position="528"/>
    </location>
</feature>
<feature type="domain" description="Mon2 C-terminal" evidence="8">
    <location>
        <begin position="925"/>
        <end position="1163"/>
    </location>
</feature>
<dbReference type="SUPFAM" id="SSF48371">
    <property type="entry name" value="ARM repeat"/>
    <property type="match status" value="2"/>
</dbReference>
<name>A0A8S1DSN1_9INSE</name>
<evidence type="ECO:0000256" key="1">
    <source>
        <dbReference type="ARBA" id="ARBA00008144"/>
    </source>
</evidence>
<evidence type="ECO:0000259" key="9">
    <source>
        <dbReference type="Pfam" id="PF16213"/>
    </source>
</evidence>
<evidence type="ECO:0000259" key="6">
    <source>
        <dbReference type="Pfam" id="PF09324"/>
    </source>
</evidence>
<feature type="domain" description="Mon2/Sec7/BIG1-like HDS" evidence="6">
    <location>
        <begin position="841"/>
        <end position="921"/>
    </location>
</feature>
<dbReference type="GO" id="GO:0015031">
    <property type="term" value="P:protein transport"/>
    <property type="evidence" value="ECO:0007669"/>
    <property type="project" value="UniProtKB-KW"/>
</dbReference>
<dbReference type="PANTHER" id="PTHR10663">
    <property type="entry name" value="GUANYL-NUCLEOTIDE EXCHANGE FACTOR"/>
    <property type="match status" value="1"/>
</dbReference>
<proteinExistence type="inferred from homology"/>
<evidence type="ECO:0000256" key="4">
    <source>
        <dbReference type="ARBA" id="ARBA00022927"/>
    </source>
</evidence>
<dbReference type="Pfam" id="PF12783">
    <property type="entry name" value="Sec7-like_HUS"/>
    <property type="match status" value="1"/>
</dbReference>